<dbReference type="AlphaFoldDB" id="A0A2H0RE75"/>
<sequence>MIDGMRFRLEVRLMALKENPEEDEVRHQIDEELTLELKDGGYVVLKDVPHLCGGQMLRVRGRGSSQFTAVLDWLTVLNRSMAYQPEWRRREQFANACAEAEERKGELLEIHPDRGFQRVIEDFGLPGQLATAFHSALHNIVYRSLGEAHQRPKLPVDDLGPLLKVLGATEFLLKGTRMGIVWMGPGKPIGIKPT</sequence>
<gene>
    <name evidence="1" type="ORF">COV10_03260</name>
</gene>
<proteinExistence type="predicted"/>
<dbReference type="EMBL" id="PCYI01000021">
    <property type="protein sequence ID" value="PIR44686.1"/>
    <property type="molecule type" value="Genomic_DNA"/>
</dbReference>
<evidence type="ECO:0000313" key="1">
    <source>
        <dbReference type="EMBL" id="PIR44686.1"/>
    </source>
</evidence>
<organism evidence="1 2">
    <name type="scientific">Candidatus Vogelbacteria bacterium CG10_big_fil_rev_8_21_14_0_10_51_16</name>
    <dbReference type="NCBI Taxonomy" id="1975045"/>
    <lineage>
        <taxon>Bacteria</taxon>
        <taxon>Candidatus Vogeliibacteriota</taxon>
    </lineage>
</organism>
<reference evidence="1 2" key="1">
    <citation type="submission" date="2017-09" db="EMBL/GenBank/DDBJ databases">
        <title>Depth-based differentiation of microbial function through sediment-hosted aquifers and enrichment of novel symbionts in the deep terrestrial subsurface.</title>
        <authorList>
            <person name="Probst A.J."/>
            <person name="Ladd B."/>
            <person name="Jarett J.K."/>
            <person name="Geller-Mcgrath D.E."/>
            <person name="Sieber C.M."/>
            <person name="Emerson J.B."/>
            <person name="Anantharaman K."/>
            <person name="Thomas B.C."/>
            <person name="Malmstrom R."/>
            <person name="Stieglmeier M."/>
            <person name="Klingl A."/>
            <person name="Woyke T."/>
            <person name="Ryan C.M."/>
            <person name="Banfield J.F."/>
        </authorList>
    </citation>
    <scope>NUCLEOTIDE SEQUENCE [LARGE SCALE GENOMIC DNA]</scope>
    <source>
        <strain evidence="1">CG10_big_fil_rev_8_21_14_0_10_51_16</strain>
    </source>
</reference>
<evidence type="ECO:0000313" key="2">
    <source>
        <dbReference type="Proteomes" id="UP000228767"/>
    </source>
</evidence>
<dbReference type="Proteomes" id="UP000228767">
    <property type="component" value="Unassembled WGS sequence"/>
</dbReference>
<protein>
    <submittedName>
        <fullName evidence="1">Uncharacterized protein</fullName>
    </submittedName>
</protein>
<comment type="caution">
    <text evidence="1">The sequence shown here is derived from an EMBL/GenBank/DDBJ whole genome shotgun (WGS) entry which is preliminary data.</text>
</comment>
<accession>A0A2H0RE75</accession>
<name>A0A2H0RE75_9BACT</name>